<name>A0A7S0CGE2_9STRA</name>
<protein>
    <submittedName>
        <fullName evidence="1">Uncharacterized protein</fullName>
    </submittedName>
</protein>
<evidence type="ECO:0000313" key="1">
    <source>
        <dbReference type="EMBL" id="CAD8421338.1"/>
    </source>
</evidence>
<reference evidence="1" key="1">
    <citation type="submission" date="2021-01" db="EMBL/GenBank/DDBJ databases">
        <authorList>
            <person name="Corre E."/>
            <person name="Pelletier E."/>
            <person name="Niang G."/>
            <person name="Scheremetjew M."/>
            <person name="Finn R."/>
            <person name="Kale V."/>
            <person name="Holt S."/>
            <person name="Cochrane G."/>
            <person name="Meng A."/>
            <person name="Brown T."/>
            <person name="Cohen L."/>
        </authorList>
    </citation>
    <scope>NUCLEOTIDE SEQUENCE</scope>
    <source>
        <strain evidence="1">CCAP1064/1</strain>
    </source>
</reference>
<dbReference type="AlphaFoldDB" id="A0A7S0CGE2"/>
<accession>A0A7S0CGE2</accession>
<sequence length="106" mass="12342">MQRPQPPYQHRPRAVPYVWNPTNPVIPYEQYPACIPFKCTASIRGCWRAARNVPFARHPPLDRIKVYRIADETRGGVLSVCVSEGWTIFGRERVLWNVTHTKIDKL</sequence>
<organism evidence="1">
    <name type="scientific">Proboscia inermis</name>
    <dbReference type="NCBI Taxonomy" id="420281"/>
    <lineage>
        <taxon>Eukaryota</taxon>
        <taxon>Sar</taxon>
        <taxon>Stramenopiles</taxon>
        <taxon>Ochrophyta</taxon>
        <taxon>Bacillariophyta</taxon>
        <taxon>Coscinodiscophyceae</taxon>
        <taxon>Rhizosoleniophycidae</taxon>
        <taxon>Rhizosoleniales</taxon>
        <taxon>Rhizosoleniaceae</taxon>
        <taxon>Proboscia</taxon>
    </lineage>
</organism>
<proteinExistence type="predicted"/>
<gene>
    <name evidence="1" type="ORF">PINE0816_LOCUS17492</name>
</gene>
<dbReference type="EMBL" id="HBEL01037519">
    <property type="protein sequence ID" value="CAD8421338.1"/>
    <property type="molecule type" value="Transcribed_RNA"/>
</dbReference>